<dbReference type="Gene3D" id="3.40.50.300">
    <property type="entry name" value="P-loop containing nucleotide triphosphate hydrolases"/>
    <property type="match status" value="1"/>
</dbReference>
<dbReference type="Gene3D" id="1.10.8.60">
    <property type="match status" value="1"/>
</dbReference>
<dbReference type="GO" id="GO:0005524">
    <property type="term" value="F:ATP binding"/>
    <property type="evidence" value="ECO:0007669"/>
    <property type="project" value="UniProtKB-KW"/>
</dbReference>
<dbReference type="PROSITE" id="PS50112">
    <property type="entry name" value="PAS"/>
    <property type="match status" value="1"/>
</dbReference>
<reference evidence="9 10" key="1">
    <citation type="journal article" date="2016" name="Sci. Rep.">
        <title>Complete genome sequence and transcriptomic analysis of a novel marine strain Bacillus weihaiensis reveals the mechanism of brown algae degradation.</title>
        <authorList>
            <person name="Zhu Y."/>
            <person name="Chen P."/>
            <person name="Bao Y."/>
            <person name="Men Y."/>
            <person name="Zeng Y."/>
            <person name="Yang J."/>
            <person name="Sun J."/>
            <person name="Sun Y."/>
        </authorList>
    </citation>
    <scope>NUCLEOTIDE SEQUENCE [LARGE SCALE GENOMIC DNA]</scope>
    <source>
        <strain evidence="9 10">Alg07</strain>
    </source>
</reference>
<feature type="domain" description="Sigma-54 factor interaction" evidence="7">
    <location>
        <begin position="148"/>
        <end position="378"/>
    </location>
</feature>
<dbReference type="CDD" id="cd00130">
    <property type="entry name" value="PAS"/>
    <property type="match status" value="1"/>
</dbReference>
<dbReference type="PROSITE" id="PS50045">
    <property type="entry name" value="SIGMA54_INTERACT_4"/>
    <property type="match status" value="1"/>
</dbReference>
<dbReference type="NCBIfam" id="TIGR00229">
    <property type="entry name" value="sensory_box"/>
    <property type="match status" value="1"/>
</dbReference>
<accession>A0A1L3MNV4</accession>
<dbReference type="STRING" id="1547283.A9C19_04285"/>
<dbReference type="InterPro" id="IPR027417">
    <property type="entry name" value="P-loop_NTPase"/>
</dbReference>
<evidence type="ECO:0000256" key="2">
    <source>
        <dbReference type="ARBA" id="ARBA00022797"/>
    </source>
</evidence>
<evidence type="ECO:0000313" key="9">
    <source>
        <dbReference type="EMBL" id="APH04015.1"/>
    </source>
</evidence>
<dbReference type="Pfam" id="PF00158">
    <property type="entry name" value="Sigma54_activat"/>
    <property type="match status" value="1"/>
</dbReference>
<evidence type="ECO:0000259" key="7">
    <source>
        <dbReference type="PROSITE" id="PS50045"/>
    </source>
</evidence>
<dbReference type="GO" id="GO:0043565">
    <property type="term" value="F:sequence-specific DNA binding"/>
    <property type="evidence" value="ECO:0007669"/>
    <property type="project" value="InterPro"/>
</dbReference>
<organism evidence="9 10">
    <name type="scientific">Bacillus weihaiensis</name>
    <dbReference type="NCBI Taxonomy" id="1547283"/>
    <lineage>
        <taxon>Bacteria</taxon>
        <taxon>Bacillati</taxon>
        <taxon>Bacillota</taxon>
        <taxon>Bacilli</taxon>
        <taxon>Bacillales</taxon>
        <taxon>Bacillaceae</taxon>
        <taxon>Bacillus</taxon>
    </lineage>
</organism>
<dbReference type="InterPro" id="IPR002078">
    <property type="entry name" value="Sigma_54_int"/>
</dbReference>
<evidence type="ECO:0000256" key="6">
    <source>
        <dbReference type="ARBA" id="ARBA00029500"/>
    </source>
</evidence>
<dbReference type="EMBL" id="CP016020">
    <property type="protein sequence ID" value="APH04015.1"/>
    <property type="molecule type" value="Genomic_DNA"/>
</dbReference>
<evidence type="ECO:0000256" key="3">
    <source>
        <dbReference type="ARBA" id="ARBA00022840"/>
    </source>
</evidence>
<dbReference type="RefSeq" id="WP_072578809.1">
    <property type="nucleotide sequence ID" value="NZ_CP016020.1"/>
</dbReference>
<dbReference type="Proteomes" id="UP000181936">
    <property type="component" value="Chromosome"/>
</dbReference>
<dbReference type="InterPro" id="IPR003593">
    <property type="entry name" value="AAA+_ATPase"/>
</dbReference>
<proteinExistence type="predicted"/>
<keyword evidence="4" id="KW-0805">Transcription regulation</keyword>
<name>A0A1L3MNV4_9BACI</name>
<dbReference type="CDD" id="cd00009">
    <property type="entry name" value="AAA"/>
    <property type="match status" value="1"/>
</dbReference>
<dbReference type="FunFam" id="3.40.50.300:FF:000006">
    <property type="entry name" value="DNA-binding transcriptional regulator NtrC"/>
    <property type="match status" value="1"/>
</dbReference>
<sequence length="454" mass="52149">MLNQRFPYAKEIVETVIENAYVWIVIVDANGRVIYMNDNYCKFCEVEKHEVVGRHVTEVIENTRMHVVVESGEEEIADLQYIRGNYMIANRIPIYADNKVVGAFGTVMFRDTKEWHEMNSHVRHHLSSLPSFLEQQDVTGAKYTLNDIYSCSQVMAELKEKIKTIASTDSSVLIRGESGTGKELFAHSIHLLSNRSEKPFIKVNCGAIPEQLLESELFGYEDGAFTGAKKGGKKGKFVQANGGTIFLDEIGDMSLHMQVKLLRVLQEKEVEPVGSTKTIPLNVRVITATNRPLESLMDNQKFRNDLYYRISVIPLYIPPLRERIEDLETLVRHFIKKVSLRTGKRISLIHEEVMETFRHYHWQGNIRELENIIEAAIHLAKADVITLDAIPDYIKKKHVFSEQELSLKEMLNEAEKNIIKETLKKYDDDRKKVAKVLGISKSSMYEKIQKYGIK</sequence>
<evidence type="ECO:0000256" key="4">
    <source>
        <dbReference type="ARBA" id="ARBA00023015"/>
    </source>
</evidence>
<dbReference type="SUPFAM" id="SSF52540">
    <property type="entry name" value="P-loop containing nucleoside triphosphate hydrolases"/>
    <property type="match status" value="1"/>
</dbReference>
<dbReference type="PANTHER" id="PTHR32071">
    <property type="entry name" value="TRANSCRIPTIONAL REGULATORY PROTEIN"/>
    <property type="match status" value="1"/>
</dbReference>
<dbReference type="Gene3D" id="3.30.450.20">
    <property type="entry name" value="PAS domain"/>
    <property type="match status" value="1"/>
</dbReference>
<evidence type="ECO:0000259" key="8">
    <source>
        <dbReference type="PROSITE" id="PS50112"/>
    </source>
</evidence>
<dbReference type="SMART" id="SM00382">
    <property type="entry name" value="AAA"/>
    <property type="match status" value="1"/>
</dbReference>
<evidence type="ECO:0000256" key="1">
    <source>
        <dbReference type="ARBA" id="ARBA00022741"/>
    </source>
</evidence>
<evidence type="ECO:0000313" key="10">
    <source>
        <dbReference type="Proteomes" id="UP000181936"/>
    </source>
</evidence>
<dbReference type="Pfam" id="PF18024">
    <property type="entry name" value="HTH_50"/>
    <property type="match status" value="1"/>
</dbReference>
<dbReference type="InterPro" id="IPR009057">
    <property type="entry name" value="Homeodomain-like_sf"/>
</dbReference>
<dbReference type="Gene3D" id="1.10.10.60">
    <property type="entry name" value="Homeodomain-like"/>
    <property type="match status" value="1"/>
</dbReference>
<dbReference type="OrthoDB" id="9771372at2"/>
<dbReference type="InterPro" id="IPR058031">
    <property type="entry name" value="AAA_lid_NorR"/>
</dbReference>
<dbReference type="PANTHER" id="PTHR32071:SF57">
    <property type="entry name" value="C4-DICARBOXYLATE TRANSPORT TRANSCRIPTIONAL REGULATORY PROTEIN DCTD"/>
    <property type="match status" value="1"/>
</dbReference>
<dbReference type="PRINTS" id="PR01590">
    <property type="entry name" value="HTHFIS"/>
</dbReference>
<dbReference type="InterPro" id="IPR013767">
    <property type="entry name" value="PAS_fold"/>
</dbReference>
<dbReference type="PROSITE" id="PS00675">
    <property type="entry name" value="SIGMA54_INTERACT_1"/>
    <property type="match status" value="1"/>
</dbReference>
<feature type="domain" description="PAS" evidence="8">
    <location>
        <begin position="9"/>
        <end position="60"/>
    </location>
</feature>
<dbReference type="AlphaFoldDB" id="A0A1L3MNV4"/>
<protein>
    <recommendedName>
        <fullName evidence="6">HTH-type transcriptional regulatory protein TyrR</fullName>
    </recommendedName>
</protein>
<dbReference type="SUPFAM" id="SSF55785">
    <property type="entry name" value="PYP-like sensor domain (PAS domain)"/>
    <property type="match status" value="1"/>
</dbReference>
<dbReference type="PROSITE" id="PS00676">
    <property type="entry name" value="SIGMA54_INTERACT_2"/>
    <property type="match status" value="1"/>
</dbReference>
<dbReference type="InterPro" id="IPR025662">
    <property type="entry name" value="Sigma_54_int_dom_ATP-bd_1"/>
</dbReference>
<gene>
    <name evidence="9" type="ORF">A9C19_04285</name>
</gene>
<dbReference type="Pfam" id="PF25601">
    <property type="entry name" value="AAA_lid_14"/>
    <property type="match status" value="1"/>
</dbReference>
<dbReference type="InterPro" id="IPR000014">
    <property type="entry name" value="PAS"/>
</dbReference>
<dbReference type="GO" id="GO:0006355">
    <property type="term" value="P:regulation of DNA-templated transcription"/>
    <property type="evidence" value="ECO:0007669"/>
    <property type="project" value="InterPro"/>
</dbReference>
<dbReference type="InterPro" id="IPR025943">
    <property type="entry name" value="Sigma_54_int_dom_ATP-bd_2"/>
</dbReference>
<dbReference type="InterPro" id="IPR002197">
    <property type="entry name" value="HTH_Fis"/>
</dbReference>
<keyword evidence="1" id="KW-0547">Nucleotide-binding</keyword>
<keyword evidence="10" id="KW-1185">Reference proteome</keyword>
<dbReference type="KEGG" id="bwh:A9C19_04285"/>
<keyword evidence="5" id="KW-0804">Transcription</keyword>
<dbReference type="SMART" id="SM00091">
    <property type="entry name" value="PAS"/>
    <property type="match status" value="1"/>
</dbReference>
<dbReference type="InterPro" id="IPR030828">
    <property type="entry name" value="HTH_TyrR"/>
</dbReference>
<keyword evidence="3" id="KW-0067">ATP-binding</keyword>
<dbReference type="SUPFAM" id="SSF46689">
    <property type="entry name" value="Homeodomain-like"/>
    <property type="match status" value="1"/>
</dbReference>
<evidence type="ECO:0000256" key="5">
    <source>
        <dbReference type="ARBA" id="ARBA00023163"/>
    </source>
</evidence>
<keyword evidence="2" id="KW-0058">Aromatic hydrocarbons catabolism</keyword>
<dbReference type="Pfam" id="PF00989">
    <property type="entry name" value="PAS"/>
    <property type="match status" value="1"/>
</dbReference>
<dbReference type="InterPro" id="IPR035965">
    <property type="entry name" value="PAS-like_dom_sf"/>
</dbReference>